<gene>
    <name evidence="1" type="ORF">MCNOR_1787</name>
</gene>
<dbReference type="EMBL" id="OX458332">
    <property type="protein sequence ID" value="CAI8812816.1"/>
    <property type="molecule type" value="Genomic_DNA"/>
</dbReference>
<evidence type="ECO:0000313" key="2">
    <source>
        <dbReference type="Proteomes" id="UP001158598"/>
    </source>
</evidence>
<organism evidence="1 2">
    <name type="scientific">Methylococcus capsulatus</name>
    <dbReference type="NCBI Taxonomy" id="414"/>
    <lineage>
        <taxon>Bacteria</taxon>
        <taxon>Pseudomonadati</taxon>
        <taxon>Pseudomonadota</taxon>
        <taxon>Gammaproteobacteria</taxon>
        <taxon>Methylococcales</taxon>
        <taxon>Methylococcaceae</taxon>
        <taxon>Methylococcus</taxon>
    </lineage>
</organism>
<reference evidence="1" key="1">
    <citation type="submission" date="2023-03" db="EMBL/GenBank/DDBJ databases">
        <authorList>
            <person name="Pearce D."/>
        </authorList>
    </citation>
    <scope>NUCLEOTIDE SEQUENCE</scope>
    <source>
        <strain evidence="1">Mc</strain>
    </source>
</reference>
<evidence type="ECO:0008006" key="3">
    <source>
        <dbReference type="Google" id="ProtNLM"/>
    </source>
</evidence>
<dbReference type="AlphaFoldDB" id="A0AA35UV37"/>
<dbReference type="Proteomes" id="UP001158598">
    <property type="component" value="Chromosome"/>
</dbReference>
<evidence type="ECO:0000313" key="1">
    <source>
        <dbReference type="EMBL" id="CAI8812816.1"/>
    </source>
</evidence>
<protein>
    <recommendedName>
        <fullName evidence="3">TonB-dependent receptor</fullName>
    </recommendedName>
</protein>
<name>A0AA35UV37_METCP</name>
<proteinExistence type="predicted"/>
<sequence>MQHAEPLGRVDPVHRTDVGAAAVPGGAVERAFGTEGRSGVRIRAVRHVEVAAHGRNIYMGDALLINMTLNYVVDPRLTLYVRGENITNNQTSDTYILGVPGAAV</sequence>
<accession>A0AA35UV37</accession>